<organism evidence="1 2">
    <name type="scientific">Neotoma lepida</name>
    <name type="common">Desert woodrat</name>
    <dbReference type="NCBI Taxonomy" id="56216"/>
    <lineage>
        <taxon>Eukaryota</taxon>
        <taxon>Metazoa</taxon>
        <taxon>Chordata</taxon>
        <taxon>Craniata</taxon>
        <taxon>Vertebrata</taxon>
        <taxon>Euteleostomi</taxon>
        <taxon>Mammalia</taxon>
        <taxon>Eutheria</taxon>
        <taxon>Euarchontoglires</taxon>
        <taxon>Glires</taxon>
        <taxon>Rodentia</taxon>
        <taxon>Myomorpha</taxon>
        <taxon>Muroidea</taxon>
        <taxon>Cricetidae</taxon>
        <taxon>Neotominae</taxon>
        <taxon>Neotoma</taxon>
    </lineage>
</organism>
<dbReference type="Proteomes" id="UP000092124">
    <property type="component" value="Unassembled WGS sequence"/>
</dbReference>
<dbReference type="OrthoDB" id="5570127at2759"/>
<accession>A0A1A6G357</accession>
<dbReference type="AlphaFoldDB" id="A0A1A6G357"/>
<evidence type="ECO:0000313" key="1">
    <source>
        <dbReference type="EMBL" id="OBS60638.1"/>
    </source>
</evidence>
<feature type="non-terminal residue" evidence="1">
    <location>
        <position position="48"/>
    </location>
</feature>
<proteinExistence type="predicted"/>
<dbReference type="STRING" id="56216.A0A1A6G357"/>
<protein>
    <submittedName>
        <fullName evidence="1">Uncharacterized protein</fullName>
    </submittedName>
</protein>
<comment type="caution">
    <text evidence="1">The sequence shown here is derived from an EMBL/GenBank/DDBJ whole genome shotgun (WGS) entry which is preliminary data.</text>
</comment>
<evidence type="ECO:0000313" key="2">
    <source>
        <dbReference type="Proteomes" id="UP000092124"/>
    </source>
</evidence>
<keyword evidence="2" id="KW-1185">Reference proteome</keyword>
<gene>
    <name evidence="1" type="ORF">A6R68_08266</name>
</gene>
<dbReference type="EMBL" id="LZPO01107542">
    <property type="protein sequence ID" value="OBS60638.1"/>
    <property type="molecule type" value="Genomic_DNA"/>
</dbReference>
<reference evidence="1 2" key="1">
    <citation type="submission" date="2016-06" db="EMBL/GenBank/DDBJ databases">
        <title>The Draft Genome Sequence and Annotation of the Desert Woodrat Neotoma lepida.</title>
        <authorList>
            <person name="Campbell M."/>
            <person name="Oakeson K.F."/>
            <person name="Yandell M."/>
            <person name="Halpert J.R."/>
            <person name="Dearing D."/>
        </authorList>
    </citation>
    <scope>NUCLEOTIDE SEQUENCE [LARGE SCALE GENOMIC DNA]</scope>
    <source>
        <strain evidence="1">417</strain>
        <tissue evidence="1">Liver</tissue>
    </source>
</reference>
<sequence>MFRFLENRYFENPQGIPENTVPPPEMVGMITTIAVKVNPEREDSETRT</sequence>
<name>A0A1A6G357_NEOLE</name>